<evidence type="ECO:0000313" key="2">
    <source>
        <dbReference type="Proteomes" id="UP001168821"/>
    </source>
</evidence>
<dbReference type="EMBL" id="JALNTZ010000006">
    <property type="protein sequence ID" value="KAJ3648430.1"/>
    <property type="molecule type" value="Genomic_DNA"/>
</dbReference>
<dbReference type="AlphaFoldDB" id="A0AA38I2G7"/>
<sequence>MADNGAGVFLSFHRVRLLAAACADTRSDWLPEIARGKTDIKQQTIFRTILVPGRSARSSLSALIMKNGKIDANKTAERRRGLMPTF</sequence>
<gene>
    <name evidence="1" type="ORF">Zmor_020235</name>
</gene>
<accession>A0AA38I2G7</accession>
<reference evidence="1" key="1">
    <citation type="journal article" date="2023" name="G3 (Bethesda)">
        <title>Whole genome assemblies of Zophobas morio and Tenebrio molitor.</title>
        <authorList>
            <person name="Kaur S."/>
            <person name="Stinson S.A."/>
            <person name="diCenzo G.C."/>
        </authorList>
    </citation>
    <scope>NUCLEOTIDE SEQUENCE</scope>
    <source>
        <strain evidence="1">QUZm001</strain>
    </source>
</reference>
<comment type="caution">
    <text evidence="1">The sequence shown here is derived from an EMBL/GenBank/DDBJ whole genome shotgun (WGS) entry which is preliminary data.</text>
</comment>
<keyword evidence="2" id="KW-1185">Reference proteome</keyword>
<protein>
    <submittedName>
        <fullName evidence="1">Uncharacterized protein</fullName>
    </submittedName>
</protein>
<organism evidence="1 2">
    <name type="scientific">Zophobas morio</name>
    <dbReference type="NCBI Taxonomy" id="2755281"/>
    <lineage>
        <taxon>Eukaryota</taxon>
        <taxon>Metazoa</taxon>
        <taxon>Ecdysozoa</taxon>
        <taxon>Arthropoda</taxon>
        <taxon>Hexapoda</taxon>
        <taxon>Insecta</taxon>
        <taxon>Pterygota</taxon>
        <taxon>Neoptera</taxon>
        <taxon>Endopterygota</taxon>
        <taxon>Coleoptera</taxon>
        <taxon>Polyphaga</taxon>
        <taxon>Cucujiformia</taxon>
        <taxon>Tenebrionidae</taxon>
        <taxon>Zophobas</taxon>
    </lineage>
</organism>
<dbReference type="Proteomes" id="UP001168821">
    <property type="component" value="Unassembled WGS sequence"/>
</dbReference>
<proteinExistence type="predicted"/>
<name>A0AA38I2G7_9CUCU</name>
<evidence type="ECO:0000313" key="1">
    <source>
        <dbReference type="EMBL" id="KAJ3648430.1"/>
    </source>
</evidence>